<dbReference type="GO" id="GO:0003955">
    <property type="term" value="F:NAD(P)H dehydrogenase (quinone) activity"/>
    <property type="evidence" value="ECO:0007669"/>
    <property type="project" value="UniProtKB-EC"/>
</dbReference>
<feature type="compositionally biased region" description="Pro residues" evidence="6">
    <location>
        <begin position="43"/>
        <end position="54"/>
    </location>
</feature>
<feature type="domain" description="Flavodoxin-like" evidence="7">
    <location>
        <begin position="372"/>
        <end position="561"/>
    </location>
</feature>
<dbReference type="AlphaFoldDB" id="A0AAV5EPR9"/>
<dbReference type="GO" id="GO:0016020">
    <property type="term" value="C:membrane"/>
    <property type="evidence" value="ECO:0007669"/>
    <property type="project" value="TreeGrafter"/>
</dbReference>
<dbReference type="InterPro" id="IPR005025">
    <property type="entry name" value="FMN_Rdtase-like_dom"/>
</dbReference>
<dbReference type="InterPro" id="IPR010089">
    <property type="entry name" value="Flavoprotein_WrbA-like"/>
</dbReference>
<dbReference type="GO" id="GO:0010181">
    <property type="term" value="F:FMN binding"/>
    <property type="evidence" value="ECO:0007669"/>
    <property type="project" value="InterPro"/>
</dbReference>
<evidence type="ECO:0000256" key="1">
    <source>
        <dbReference type="ARBA" id="ARBA00001917"/>
    </source>
</evidence>
<dbReference type="PROSITE" id="PS50902">
    <property type="entry name" value="FLAVODOXIN_LIKE"/>
    <property type="match status" value="1"/>
</dbReference>
<dbReference type="InterPro" id="IPR012871">
    <property type="entry name" value="DUF1668_ORYSA"/>
</dbReference>
<evidence type="ECO:0000256" key="5">
    <source>
        <dbReference type="ARBA" id="ARBA00048983"/>
    </source>
</evidence>
<reference evidence="8" key="1">
    <citation type="journal article" date="2018" name="DNA Res.">
        <title>Multiple hybrid de novo genome assembly of finger millet, an orphan allotetraploid crop.</title>
        <authorList>
            <person name="Hatakeyama M."/>
            <person name="Aluri S."/>
            <person name="Balachadran M.T."/>
            <person name="Sivarajan S.R."/>
            <person name="Patrignani A."/>
            <person name="Gruter S."/>
            <person name="Poveda L."/>
            <person name="Shimizu-Inatsugi R."/>
            <person name="Baeten J."/>
            <person name="Francoijs K.J."/>
            <person name="Nataraja K.N."/>
            <person name="Reddy Y.A.N."/>
            <person name="Phadnis S."/>
            <person name="Ravikumar R.L."/>
            <person name="Schlapbach R."/>
            <person name="Sreeman S.M."/>
            <person name="Shimizu K.K."/>
        </authorList>
    </citation>
    <scope>NUCLEOTIDE SEQUENCE</scope>
</reference>
<evidence type="ECO:0000313" key="9">
    <source>
        <dbReference type="Proteomes" id="UP001054889"/>
    </source>
</evidence>
<sequence length="580" mass="63261">MIQRRFVNMVGESCNPGLYSLHRLDVAKHLFYPSRSQAQLVPPLVPGATPPPGSPSGGGTGDEKPMQITRMPLEMLRDLPPPCVKIRSPPSSDRRSCNKLPFFGLLNPRSSEDKVLCLDWAGNALLCDADEGNKTKEDLYVFHNAPRRGDTRSSSSSSCFCVLTRSSSATMDDWQWEPLPSPPYVHISPQYKSLMFISSHTVVDRTICVSSGTQGIGTYCFDTAKREWRRAGGWALPFHGRAEYVPDLDLWLGFSHCINSYLCATSDLKDAIMEEQQPTVEHVWQDMVRPPNWTVTSTDLVNLGSGRFCIAKEFEVMPSRARPGRGDWHLAYEVFVFTGVEIVRSGGDDEEAAGRRLEVLKHKSVAYLPMKYDIRYYSTWGHVATLAEEIKKGADSVDGVEATIWQVPETLPEDVLGKMHAAPKRDDHRVITARHLAEADGVLFGFPTRFGMMAAQMKAFIDSTGGLWQAQALAGKPAGFFFATGTQGGGQETTALTAVTQLTHHGMLFVPVGYTFGAGMFGVDEVQGGSPYGAGTFAGADGSRMPSEGELALAQHQGKYFAGVAKKLKDGAAAAAPALA</sequence>
<feature type="region of interest" description="Disordered" evidence="6">
    <location>
        <begin position="41"/>
        <end position="66"/>
    </location>
</feature>
<dbReference type="NCBIfam" id="NF002999">
    <property type="entry name" value="PRK03767.1"/>
    <property type="match status" value="1"/>
</dbReference>
<dbReference type="FunFam" id="3.40.50.360:FF:000001">
    <property type="entry name" value="NAD(P)H dehydrogenase (Quinone) FQR1-like"/>
    <property type="match status" value="1"/>
</dbReference>
<evidence type="ECO:0000256" key="6">
    <source>
        <dbReference type="SAM" id="MobiDB-lite"/>
    </source>
</evidence>
<dbReference type="Gene3D" id="3.40.50.360">
    <property type="match status" value="1"/>
</dbReference>
<dbReference type="PANTHER" id="PTHR30546:SF60">
    <property type="entry name" value="NAD(P)H DEHYDROGENASE (QUINONE)"/>
    <property type="match status" value="1"/>
</dbReference>
<dbReference type="EMBL" id="BQKI01000077">
    <property type="protein sequence ID" value="GJN24270.1"/>
    <property type="molecule type" value="Genomic_DNA"/>
</dbReference>
<dbReference type="SUPFAM" id="SSF52218">
    <property type="entry name" value="Flavoproteins"/>
    <property type="match status" value="1"/>
</dbReference>
<keyword evidence="9" id="KW-1185">Reference proteome</keyword>
<evidence type="ECO:0000256" key="2">
    <source>
        <dbReference type="ARBA" id="ARBA00006961"/>
    </source>
</evidence>
<dbReference type="Pfam" id="PF03358">
    <property type="entry name" value="FMN_red"/>
    <property type="match status" value="1"/>
</dbReference>
<evidence type="ECO:0000259" key="7">
    <source>
        <dbReference type="PROSITE" id="PS50902"/>
    </source>
</evidence>
<dbReference type="Proteomes" id="UP001054889">
    <property type="component" value="Unassembled WGS sequence"/>
</dbReference>
<name>A0AAV5EPR9_ELECO</name>
<comment type="cofactor">
    <cofactor evidence="1">
        <name>FMN</name>
        <dbReference type="ChEBI" id="CHEBI:58210"/>
    </cofactor>
</comment>
<dbReference type="InterPro" id="IPR029039">
    <property type="entry name" value="Flavoprotein-like_sf"/>
</dbReference>
<dbReference type="NCBIfam" id="TIGR01755">
    <property type="entry name" value="flav_wrbA"/>
    <property type="match status" value="1"/>
</dbReference>
<comment type="catalytic activity">
    <reaction evidence="5">
        <text>a quinone + NADPH + H(+) = a quinol + NADP(+)</text>
        <dbReference type="Rhea" id="RHEA:46164"/>
        <dbReference type="ChEBI" id="CHEBI:15378"/>
        <dbReference type="ChEBI" id="CHEBI:24646"/>
        <dbReference type="ChEBI" id="CHEBI:57783"/>
        <dbReference type="ChEBI" id="CHEBI:58349"/>
        <dbReference type="ChEBI" id="CHEBI:132124"/>
        <dbReference type="EC" id="1.6.5.2"/>
    </reaction>
</comment>
<proteinExistence type="inferred from homology"/>
<dbReference type="PANTHER" id="PTHR30546">
    <property type="entry name" value="FLAVODOXIN-RELATED PROTEIN WRBA-RELATED"/>
    <property type="match status" value="1"/>
</dbReference>
<dbReference type="InterPro" id="IPR008254">
    <property type="entry name" value="Flavodoxin/NO_synth"/>
</dbReference>
<evidence type="ECO:0000256" key="3">
    <source>
        <dbReference type="ARBA" id="ARBA00012648"/>
    </source>
</evidence>
<comment type="similarity">
    <text evidence="2">Belongs to the WrbA family.</text>
</comment>
<protein>
    <recommendedName>
        <fullName evidence="3">NAD(P)H dehydrogenase (quinone)</fullName>
        <ecNumber evidence="3">1.6.5.2</ecNumber>
    </recommendedName>
</protein>
<accession>A0AAV5EPR9</accession>
<evidence type="ECO:0000313" key="8">
    <source>
        <dbReference type="EMBL" id="GJN24270.1"/>
    </source>
</evidence>
<comment type="caution">
    <text evidence="8">The sequence shown here is derived from an EMBL/GenBank/DDBJ whole genome shotgun (WGS) entry which is preliminary data.</text>
</comment>
<evidence type="ECO:0000256" key="4">
    <source>
        <dbReference type="ARBA" id="ARBA00047678"/>
    </source>
</evidence>
<reference evidence="8" key="2">
    <citation type="submission" date="2021-12" db="EMBL/GenBank/DDBJ databases">
        <title>Resequencing data analysis of finger millet.</title>
        <authorList>
            <person name="Hatakeyama M."/>
            <person name="Aluri S."/>
            <person name="Balachadran M.T."/>
            <person name="Sivarajan S.R."/>
            <person name="Poveda L."/>
            <person name="Shimizu-Inatsugi R."/>
            <person name="Schlapbach R."/>
            <person name="Sreeman S.M."/>
            <person name="Shimizu K.K."/>
        </authorList>
    </citation>
    <scope>NUCLEOTIDE SEQUENCE</scope>
</reference>
<dbReference type="EC" id="1.6.5.2" evidence="3"/>
<comment type="catalytic activity">
    <reaction evidence="4">
        <text>a quinone + NADH + H(+) = a quinol + NAD(+)</text>
        <dbReference type="Rhea" id="RHEA:46160"/>
        <dbReference type="ChEBI" id="CHEBI:15378"/>
        <dbReference type="ChEBI" id="CHEBI:24646"/>
        <dbReference type="ChEBI" id="CHEBI:57540"/>
        <dbReference type="ChEBI" id="CHEBI:57945"/>
        <dbReference type="ChEBI" id="CHEBI:132124"/>
        <dbReference type="EC" id="1.6.5.2"/>
    </reaction>
</comment>
<organism evidence="8 9">
    <name type="scientific">Eleusine coracana subsp. coracana</name>
    <dbReference type="NCBI Taxonomy" id="191504"/>
    <lineage>
        <taxon>Eukaryota</taxon>
        <taxon>Viridiplantae</taxon>
        <taxon>Streptophyta</taxon>
        <taxon>Embryophyta</taxon>
        <taxon>Tracheophyta</taxon>
        <taxon>Spermatophyta</taxon>
        <taxon>Magnoliopsida</taxon>
        <taxon>Liliopsida</taxon>
        <taxon>Poales</taxon>
        <taxon>Poaceae</taxon>
        <taxon>PACMAD clade</taxon>
        <taxon>Chloridoideae</taxon>
        <taxon>Cynodonteae</taxon>
        <taxon>Eleusininae</taxon>
        <taxon>Eleusine</taxon>
    </lineage>
</organism>
<dbReference type="Pfam" id="PF07893">
    <property type="entry name" value="DUF1668"/>
    <property type="match status" value="1"/>
</dbReference>
<gene>
    <name evidence="8" type="primary">gb12003</name>
    <name evidence="8" type="ORF">PR202_gb12003</name>
</gene>